<dbReference type="Proteomes" id="UP000216133">
    <property type="component" value="Unassembled WGS sequence"/>
</dbReference>
<keyword evidence="1" id="KW-0802">TPR repeat</keyword>
<reference evidence="3 4" key="1">
    <citation type="submission" date="2017-07" db="EMBL/GenBank/DDBJ databases">
        <title>Isolation and whole genome analysis of endospore-forming bacteria from heroin.</title>
        <authorList>
            <person name="Kalinowski J."/>
            <person name="Ahrens B."/>
            <person name="Al-Dilaimi A."/>
            <person name="Winkler A."/>
            <person name="Wibberg D."/>
            <person name="Schleenbecker U."/>
            <person name="Ruckert C."/>
            <person name="Wolfel R."/>
            <person name="Grass G."/>
        </authorList>
    </citation>
    <scope>NUCLEOTIDE SEQUENCE [LARGE SCALE GENOMIC DNA]</scope>
    <source>
        <strain evidence="3 4">7523-2</strain>
    </source>
</reference>
<dbReference type="RefSeq" id="WP_095237896.1">
    <property type="nucleotide sequence ID" value="NZ_JAWVNV010000005.1"/>
</dbReference>
<dbReference type="InterPro" id="IPR041656">
    <property type="entry name" value="TPR_5"/>
</dbReference>
<protein>
    <recommendedName>
        <fullName evidence="2">Tetratrico peptide repeat group 5 domain-containing protein</fullName>
    </recommendedName>
</protein>
<organism evidence="3 4">
    <name type="scientific">Shouchella clausii</name>
    <name type="common">Alkalihalobacillus clausii</name>
    <dbReference type="NCBI Taxonomy" id="79880"/>
    <lineage>
        <taxon>Bacteria</taxon>
        <taxon>Bacillati</taxon>
        <taxon>Bacillota</taxon>
        <taxon>Bacilli</taxon>
        <taxon>Bacillales</taxon>
        <taxon>Bacillaceae</taxon>
        <taxon>Shouchella</taxon>
    </lineage>
</organism>
<proteinExistence type="predicted"/>
<dbReference type="AlphaFoldDB" id="A0A268S4U4"/>
<evidence type="ECO:0000256" key="1">
    <source>
        <dbReference type="PROSITE-ProRule" id="PRU00339"/>
    </source>
</evidence>
<feature type="repeat" description="TPR" evidence="1">
    <location>
        <begin position="72"/>
        <end position="105"/>
    </location>
</feature>
<dbReference type="Gene3D" id="1.25.40.10">
    <property type="entry name" value="Tetratricopeptide repeat domain"/>
    <property type="match status" value="1"/>
</dbReference>
<name>A0A268S4U4_SHOCL</name>
<comment type="caution">
    <text evidence="3">The sequence shown here is derived from an EMBL/GenBank/DDBJ whole genome shotgun (WGS) entry which is preliminary data.</text>
</comment>
<dbReference type="PROSITE" id="PS50005">
    <property type="entry name" value="TPR"/>
    <property type="match status" value="1"/>
</dbReference>
<dbReference type="InterPro" id="IPR011990">
    <property type="entry name" value="TPR-like_helical_dom_sf"/>
</dbReference>
<accession>A0A268S4U4</accession>
<feature type="domain" description="Tetratrico peptide repeat group 5" evidence="2">
    <location>
        <begin position="41"/>
        <end position="156"/>
    </location>
</feature>
<dbReference type="Pfam" id="PF12688">
    <property type="entry name" value="TPR_5"/>
    <property type="match status" value="1"/>
</dbReference>
<gene>
    <name evidence="3" type="ORF">CHH61_05880</name>
</gene>
<dbReference type="InterPro" id="IPR019734">
    <property type="entry name" value="TPR_rpt"/>
</dbReference>
<dbReference type="SUPFAM" id="SSF48452">
    <property type="entry name" value="TPR-like"/>
    <property type="match status" value="1"/>
</dbReference>
<evidence type="ECO:0000313" key="3">
    <source>
        <dbReference type="EMBL" id="PAF26976.1"/>
    </source>
</evidence>
<evidence type="ECO:0000259" key="2">
    <source>
        <dbReference type="Pfam" id="PF12688"/>
    </source>
</evidence>
<dbReference type="EMBL" id="NPBS01000025">
    <property type="protein sequence ID" value="PAF26976.1"/>
    <property type="molecule type" value="Genomic_DNA"/>
</dbReference>
<sequence>MHPLAKKAFSLQAAGKLEASLETFAALLAEQPNDPLSHYYYASSLDRLGKERQAVPHYEQAIALGLSGDDLEGALLGLGSTYRVLGEYGKAEKTLRKGCSLFPHSKSLQVFLAMALYNNSKHSEAMERLLYTIADTTNDTALKSYEKAIRFYADKLDTVWDQ</sequence>
<evidence type="ECO:0000313" key="4">
    <source>
        <dbReference type="Proteomes" id="UP000216133"/>
    </source>
</evidence>